<keyword evidence="1" id="KW-0175">Coiled coil</keyword>
<evidence type="ECO:0000313" key="2">
    <source>
        <dbReference type="EMBL" id="PIW13859.1"/>
    </source>
</evidence>
<accession>A0A2M7FXL3</accession>
<proteinExistence type="predicted"/>
<dbReference type="EMBL" id="PFFQ01000066">
    <property type="protein sequence ID" value="PIW13859.1"/>
    <property type="molecule type" value="Genomic_DNA"/>
</dbReference>
<gene>
    <name evidence="2" type="ORF">COW36_24650</name>
</gene>
<evidence type="ECO:0000313" key="3">
    <source>
        <dbReference type="Proteomes" id="UP000231019"/>
    </source>
</evidence>
<reference evidence="2 3" key="1">
    <citation type="submission" date="2017-09" db="EMBL/GenBank/DDBJ databases">
        <title>Depth-based differentiation of microbial function through sediment-hosted aquifers and enrichment of novel symbionts in the deep terrestrial subsurface.</title>
        <authorList>
            <person name="Probst A.J."/>
            <person name="Ladd B."/>
            <person name="Jarett J.K."/>
            <person name="Geller-Mcgrath D.E."/>
            <person name="Sieber C.M."/>
            <person name="Emerson J.B."/>
            <person name="Anantharaman K."/>
            <person name="Thomas B.C."/>
            <person name="Malmstrom R."/>
            <person name="Stieglmeier M."/>
            <person name="Klingl A."/>
            <person name="Woyke T."/>
            <person name="Ryan C.M."/>
            <person name="Banfield J.F."/>
        </authorList>
    </citation>
    <scope>NUCLEOTIDE SEQUENCE [LARGE SCALE GENOMIC DNA]</scope>
    <source>
        <strain evidence="2">CG17_big_fil_post_rev_8_21_14_2_50_48_46</strain>
    </source>
</reference>
<dbReference type="Proteomes" id="UP000231019">
    <property type="component" value="Unassembled WGS sequence"/>
</dbReference>
<feature type="coiled-coil region" evidence="1">
    <location>
        <begin position="251"/>
        <end position="278"/>
    </location>
</feature>
<dbReference type="AlphaFoldDB" id="A0A2M7FXL3"/>
<sequence length="310" mass="35695">MNLKELAHLRQRASHLDQNRHHQAREFYLSGLKLLAAAQQEGYQNNKRLTEALTQFLQALRLHHRDQGSALAAAYIFGLAGNLNQAQRYLRLILEVTPQHPEALKLQAQLSQPFTQPQTEPTQPASAIPDHDALYDLLAEKIHKEIHSLHRQGIFVPVLEPDALAQLAEDTENRKNNYAWLCEQRERVETEIDTSDLAQAMQILEKALKRQEGIYEASLKMQVLVPHLQEFEREVITVTVAMLKSPTLERVKETEVQLENMLDRCDTLADQIDELENKGFSHKNLTDLYHLLVVRLEHLQDKLDEVIPLR</sequence>
<comment type="caution">
    <text evidence="2">The sequence shown here is derived from an EMBL/GenBank/DDBJ whole genome shotgun (WGS) entry which is preliminary data.</text>
</comment>
<dbReference type="Gene3D" id="1.25.40.10">
    <property type="entry name" value="Tetratricopeptide repeat domain"/>
    <property type="match status" value="1"/>
</dbReference>
<protein>
    <submittedName>
        <fullName evidence="2">Uncharacterized protein</fullName>
    </submittedName>
</protein>
<dbReference type="SUPFAM" id="SSF48452">
    <property type="entry name" value="TPR-like"/>
    <property type="match status" value="1"/>
</dbReference>
<evidence type="ECO:0000256" key="1">
    <source>
        <dbReference type="SAM" id="Coils"/>
    </source>
</evidence>
<organism evidence="2 3">
    <name type="scientific">bacterium (Candidatus Blackallbacteria) CG17_big_fil_post_rev_8_21_14_2_50_48_46</name>
    <dbReference type="NCBI Taxonomy" id="2014261"/>
    <lineage>
        <taxon>Bacteria</taxon>
        <taxon>Candidatus Blackallbacteria</taxon>
    </lineage>
</organism>
<name>A0A2M7FXL3_9BACT</name>
<dbReference type="InterPro" id="IPR011990">
    <property type="entry name" value="TPR-like_helical_dom_sf"/>
</dbReference>